<evidence type="ECO:0000256" key="7">
    <source>
        <dbReference type="ARBA" id="ARBA00023027"/>
    </source>
</evidence>
<evidence type="ECO:0000256" key="1">
    <source>
        <dbReference type="ARBA" id="ARBA00001917"/>
    </source>
</evidence>
<comment type="cofactor">
    <cofactor evidence="1">
        <name>FMN</name>
        <dbReference type="ChEBI" id="CHEBI:58210"/>
    </cofactor>
</comment>
<evidence type="ECO:0000256" key="6">
    <source>
        <dbReference type="ARBA" id="ARBA00023002"/>
    </source>
</evidence>
<protein>
    <submittedName>
        <fullName evidence="9">Putative NAD(P)H-flavin oxidoreductase</fullName>
    </submittedName>
</protein>
<evidence type="ECO:0000259" key="8">
    <source>
        <dbReference type="Pfam" id="PF00881"/>
    </source>
</evidence>
<evidence type="ECO:0000313" key="10">
    <source>
        <dbReference type="Proteomes" id="UP000011676"/>
    </source>
</evidence>
<sequence>MTKEDIKKQVRQAFDHRVAVRVYNDQKIPKEDMDFILDCAWLSPSSIGLEPWRFIVLENEAVKKQLKEIAWGAQYQLETASHFVLAIARKDVRYDSENIRQSLIRRGLKDKETLEARLKLYQTFQENDLALTNERSLFDWAAKQTYIAMGNMMTAASMIGIDSCPIEGFHYAKANLILAQAGLIDPEKEGIANMISFGYRLHDPKHPRSRKPRQEVISWSD</sequence>
<feature type="domain" description="Nitroreductase" evidence="8">
    <location>
        <begin position="16"/>
        <end position="199"/>
    </location>
</feature>
<dbReference type="CDD" id="cd02149">
    <property type="entry name" value="NfsB-like"/>
    <property type="match status" value="1"/>
</dbReference>
<dbReference type="Gene3D" id="3.40.109.10">
    <property type="entry name" value="NADH Oxidase"/>
    <property type="match status" value="1"/>
</dbReference>
<organism evidence="9 10">
    <name type="scientific">Streptococcus mutans SM6</name>
    <dbReference type="NCBI Taxonomy" id="857119"/>
    <lineage>
        <taxon>Bacteria</taxon>
        <taxon>Bacillati</taxon>
        <taxon>Bacillota</taxon>
        <taxon>Bacilli</taxon>
        <taxon>Lactobacillales</taxon>
        <taxon>Streptococcaceae</taxon>
        <taxon>Streptococcus</taxon>
    </lineage>
</organism>
<comment type="similarity">
    <text evidence="2">Belongs to the nitroreductase family.</text>
</comment>
<accession>A0A829BL55</accession>
<dbReference type="Proteomes" id="UP000011676">
    <property type="component" value="Unassembled WGS sequence"/>
</dbReference>
<keyword evidence="6" id="KW-0560">Oxidoreductase</keyword>
<reference evidence="9 10" key="1">
    <citation type="journal article" date="2013" name="Mol. Biol. Evol.">
        <title>Evolutionary and population genomics of the cavity causing bacteria Streptococcus mutans.</title>
        <authorList>
            <person name="Cornejo O.E."/>
            <person name="Lefebure T."/>
            <person name="Pavinski Bitar P.D."/>
            <person name="Lang P."/>
            <person name="Richards V.P."/>
            <person name="Eilertson K."/>
            <person name="Do T."/>
            <person name="Beighton D."/>
            <person name="Zeng L."/>
            <person name="Ahn S.J."/>
            <person name="Burne R.A."/>
            <person name="Siepel A."/>
            <person name="Bustamante C.D."/>
            <person name="Stanhope M.J."/>
        </authorList>
    </citation>
    <scope>NUCLEOTIDE SEQUENCE [LARGE SCALE GENOMIC DNA]</scope>
    <source>
        <strain evidence="9 10">SM6</strain>
    </source>
</reference>
<dbReference type="InterPro" id="IPR033878">
    <property type="entry name" value="NfsB-like"/>
</dbReference>
<keyword evidence="7" id="KW-0520">NAD</keyword>
<dbReference type="GO" id="GO:0046857">
    <property type="term" value="F:oxidoreductase activity, acting on other nitrogenous compounds as donors, with NAD or NADP as acceptor"/>
    <property type="evidence" value="ECO:0007669"/>
    <property type="project" value="TreeGrafter"/>
</dbReference>
<dbReference type="InterPro" id="IPR029479">
    <property type="entry name" value="Nitroreductase"/>
</dbReference>
<dbReference type="SUPFAM" id="SSF55469">
    <property type="entry name" value="FMN-dependent nitroreductase-like"/>
    <property type="match status" value="1"/>
</dbReference>
<evidence type="ECO:0000256" key="3">
    <source>
        <dbReference type="ARBA" id="ARBA00022630"/>
    </source>
</evidence>
<keyword evidence="3" id="KW-0285">Flavoprotein</keyword>
<dbReference type="PANTHER" id="PTHR23026:SF125">
    <property type="entry name" value="OXYGEN-INSENSITIVE NAD(P)H NITROREDUCTASE"/>
    <property type="match status" value="1"/>
</dbReference>
<evidence type="ECO:0000256" key="2">
    <source>
        <dbReference type="ARBA" id="ARBA00007118"/>
    </source>
</evidence>
<dbReference type="AlphaFoldDB" id="A0A829BL55"/>
<dbReference type="EMBL" id="AHSR01000030">
    <property type="protein sequence ID" value="EMC23441.1"/>
    <property type="molecule type" value="Genomic_DNA"/>
</dbReference>
<keyword evidence="5" id="KW-0521">NADP</keyword>
<proteinExistence type="inferred from homology"/>
<keyword evidence="4" id="KW-0288">FMN</keyword>
<name>A0A829BL55_STRMG</name>
<dbReference type="GO" id="GO:0046256">
    <property type="term" value="P:2,4,6-trinitrotoluene catabolic process"/>
    <property type="evidence" value="ECO:0007669"/>
    <property type="project" value="TreeGrafter"/>
</dbReference>
<evidence type="ECO:0000256" key="4">
    <source>
        <dbReference type="ARBA" id="ARBA00022643"/>
    </source>
</evidence>
<dbReference type="GO" id="GO:0005829">
    <property type="term" value="C:cytosol"/>
    <property type="evidence" value="ECO:0007669"/>
    <property type="project" value="TreeGrafter"/>
</dbReference>
<dbReference type="InterPro" id="IPR050627">
    <property type="entry name" value="Nitroreductase/BluB"/>
</dbReference>
<evidence type="ECO:0000256" key="5">
    <source>
        <dbReference type="ARBA" id="ARBA00022857"/>
    </source>
</evidence>
<dbReference type="PANTHER" id="PTHR23026">
    <property type="entry name" value="NADPH NITROREDUCTASE"/>
    <property type="match status" value="1"/>
</dbReference>
<comment type="caution">
    <text evidence="9">The sequence shown here is derived from an EMBL/GenBank/DDBJ whole genome shotgun (WGS) entry which is preliminary data.</text>
</comment>
<gene>
    <name evidence="9" type="ORF">SMU82_06984</name>
</gene>
<evidence type="ECO:0000313" key="9">
    <source>
        <dbReference type="EMBL" id="EMC23441.1"/>
    </source>
</evidence>
<dbReference type="Pfam" id="PF00881">
    <property type="entry name" value="Nitroreductase"/>
    <property type="match status" value="1"/>
</dbReference>
<dbReference type="InterPro" id="IPR000415">
    <property type="entry name" value="Nitroreductase-like"/>
</dbReference>
<dbReference type="RefSeq" id="WP_002278117.1">
    <property type="nucleotide sequence ID" value="NZ_AHSR01000030.1"/>
</dbReference>